<keyword evidence="1" id="KW-1133">Transmembrane helix</keyword>
<organism evidence="2 3">
    <name type="scientific">Ferroplasma acidiphilum</name>
    <dbReference type="NCBI Taxonomy" id="74969"/>
    <lineage>
        <taxon>Archaea</taxon>
        <taxon>Methanobacteriati</taxon>
        <taxon>Thermoplasmatota</taxon>
        <taxon>Thermoplasmata</taxon>
        <taxon>Thermoplasmatales</taxon>
        <taxon>Ferroplasmaceae</taxon>
        <taxon>Ferroplasma</taxon>
    </lineage>
</organism>
<feature type="transmembrane region" description="Helical" evidence="1">
    <location>
        <begin position="7"/>
        <end position="25"/>
    </location>
</feature>
<dbReference type="AlphaFoldDB" id="A0A7K4FLZ6"/>
<gene>
    <name evidence="2" type="ORF">HLB00_03795</name>
</gene>
<dbReference type="EMBL" id="JABGBP010000122">
    <property type="protein sequence ID" value="NOL59955.1"/>
    <property type="molecule type" value="Genomic_DNA"/>
</dbReference>
<dbReference type="InterPro" id="IPR021741">
    <property type="entry name" value="DUF3311"/>
</dbReference>
<evidence type="ECO:0000256" key="1">
    <source>
        <dbReference type="SAM" id="Phobius"/>
    </source>
</evidence>
<protein>
    <submittedName>
        <fullName evidence="2">DUF3311 domain-containing protein</fullName>
    </submittedName>
</protein>
<sequence length="69" mass="8126">MNPILKFILLALPYIFMVAGVTIYTRVKPELGGIPFFYWYQLVWIFIAAALTSTVYFIENNEKKRRVVH</sequence>
<dbReference type="Proteomes" id="UP000546917">
    <property type="component" value="Unassembled WGS sequence"/>
</dbReference>
<keyword evidence="1" id="KW-0812">Transmembrane</keyword>
<dbReference type="Pfam" id="PF11755">
    <property type="entry name" value="DUF3311"/>
    <property type="match status" value="1"/>
</dbReference>
<keyword evidence="1" id="KW-0472">Membrane</keyword>
<reference evidence="2 3" key="1">
    <citation type="submission" date="2020-05" db="EMBL/GenBank/DDBJ databases">
        <authorList>
            <person name="Zhang R."/>
        </authorList>
    </citation>
    <scope>NUCLEOTIDE SEQUENCE [LARGE SCALE GENOMIC DNA]</scope>
    <source>
        <strain evidence="2 3">DSM 28986</strain>
    </source>
</reference>
<dbReference type="GeneID" id="16025894"/>
<comment type="caution">
    <text evidence="2">The sequence shown here is derived from an EMBL/GenBank/DDBJ whole genome shotgun (WGS) entry which is preliminary data.</text>
</comment>
<evidence type="ECO:0000313" key="3">
    <source>
        <dbReference type="Proteomes" id="UP000546917"/>
    </source>
</evidence>
<proteinExistence type="predicted"/>
<evidence type="ECO:0000313" key="2">
    <source>
        <dbReference type="EMBL" id="NOL59955.1"/>
    </source>
</evidence>
<feature type="transmembrane region" description="Helical" evidence="1">
    <location>
        <begin position="37"/>
        <end position="58"/>
    </location>
</feature>
<accession>A0A7K4FLZ6</accession>
<name>A0A7K4FLZ6_9ARCH</name>
<dbReference type="RefSeq" id="WP_009887740.1">
    <property type="nucleotide sequence ID" value="NZ_JABGBP010000122.1"/>
</dbReference>